<evidence type="ECO:0000313" key="6">
    <source>
        <dbReference type="Proteomes" id="UP000663829"/>
    </source>
</evidence>
<dbReference type="EMBL" id="CAJNOK010032307">
    <property type="protein sequence ID" value="CAF1482613.1"/>
    <property type="molecule type" value="Genomic_DNA"/>
</dbReference>
<reference evidence="2" key="1">
    <citation type="submission" date="2021-02" db="EMBL/GenBank/DDBJ databases">
        <authorList>
            <person name="Nowell W R."/>
        </authorList>
    </citation>
    <scope>NUCLEOTIDE SEQUENCE</scope>
</reference>
<dbReference type="AlphaFoldDB" id="A0A813RPR7"/>
<dbReference type="EMBL" id="CAJNOQ010000298">
    <property type="protein sequence ID" value="CAF0784143.1"/>
    <property type="molecule type" value="Genomic_DNA"/>
</dbReference>
<evidence type="ECO:0000313" key="5">
    <source>
        <dbReference type="EMBL" id="CAF4272964.1"/>
    </source>
</evidence>
<dbReference type="PANTHER" id="PTHR10697">
    <property type="entry name" value="MAMMALIAN EPENDYMIN-RELATED PROTEIN 1"/>
    <property type="match status" value="1"/>
</dbReference>
<evidence type="ECO:0000313" key="4">
    <source>
        <dbReference type="EMBL" id="CAF3567709.1"/>
    </source>
</evidence>
<sequence>MFSLLVIVCAIVCTLAQVPRPCVSPPQWEGRLFDYSSDTSERFARSGRFSYDSTYQRERLIEEIDVGNETAQYYDVIALFQARLEFVINLRSRNCSRRTITRPWRDFGIPENARSYGEAYVGTSARPGAGLLVTIWGGNFTTPQNETIYYTGTWTYEGCLPVHRTVYTPTSGIFHDAIYDITTGIRDPNVFVPPRECLTDEEYKMRHKLFGESAMKKKQ</sequence>
<evidence type="ECO:0000313" key="3">
    <source>
        <dbReference type="EMBL" id="CAF1482613.1"/>
    </source>
</evidence>
<name>A0A813RPR7_9BILA</name>
<feature type="signal peptide" evidence="1">
    <location>
        <begin position="1"/>
        <end position="16"/>
    </location>
</feature>
<dbReference type="GO" id="GO:0005509">
    <property type="term" value="F:calcium ion binding"/>
    <property type="evidence" value="ECO:0007669"/>
    <property type="project" value="InterPro"/>
</dbReference>
<dbReference type="OrthoDB" id="6084362at2759"/>
<proteinExistence type="predicted"/>
<dbReference type="Proteomes" id="UP000677228">
    <property type="component" value="Unassembled WGS sequence"/>
</dbReference>
<dbReference type="GO" id="GO:0005576">
    <property type="term" value="C:extracellular region"/>
    <property type="evidence" value="ECO:0007669"/>
    <property type="project" value="InterPro"/>
</dbReference>
<comment type="caution">
    <text evidence="2">The sequence shown here is derived from an EMBL/GenBank/DDBJ whole genome shotgun (WGS) entry which is preliminary data.</text>
</comment>
<dbReference type="EMBL" id="CAJOBA010054242">
    <property type="protein sequence ID" value="CAF4272964.1"/>
    <property type="molecule type" value="Genomic_DNA"/>
</dbReference>
<dbReference type="GO" id="GO:0005764">
    <property type="term" value="C:lysosome"/>
    <property type="evidence" value="ECO:0007669"/>
    <property type="project" value="TreeGrafter"/>
</dbReference>
<dbReference type="GO" id="GO:0007160">
    <property type="term" value="P:cell-matrix adhesion"/>
    <property type="evidence" value="ECO:0007669"/>
    <property type="project" value="InterPro"/>
</dbReference>
<dbReference type="PANTHER" id="PTHR10697:SF1">
    <property type="entry name" value="MAMMALIAN EPENDYMIN-RELATED PROTEIN 1"/>
    <property type="match status" value="1"/>
</dbReference>
<keyword evidence="1" id="KW-0732">Signal</keyword>
<feature type="chain" id="PRO_5036222836" evidence="1">
    <location>
        <begin position="17"/>
        <end position="219"/>
    </location>
</feature>
<dbReference type="Proteomes" id="UP000663829">
    <property type="component" value="Unassembled WGS sequence"/>
</dbReference>
<gene>
    <name evidence="2" type="ORF">GPM918_LOCUS2635</name>
    <name evidence="3" type="ORF">OVA965_LOCUS36136</name>
    <name evidence="4" type="ORF">SRO942_LOCUS2635</name>
    <name evidence="5" type="ORF">TMI583_LOCUS37135</name>
</gene>
<dbReference type="EMBL" id="CAJOBC010000298">
    <property type="protein sequence ID" value="CAF3567709.1"/>
    <property type="molecule type" value="Genomic_DNA"/>
</dbReference>
<accession>A0A813RPR7</accession>
<dbReference type="SMART" id="SM00026">
    <property type="entry name" value="EPEND"/>
    <property type="match status" value="1"/>
</dbReference>
<dbReference type="InterPro" id="IPR001299">
    <property type="entry name" value="Ependymin"/>
</dbReference>
<dbReference type="Pfam" id="PF00811">
    <property type="entry name" value="Ependymin"/>
    <property type="match status" value="1"/>
</dbReference>
<organism evidence="2 6">
    <name type="scientific">Didymodactylos carnosus</name>
    <dbReference type="NCBI Taxonomy" id="1234261"/>
    <lineage>
        <taxon>Eukaryota</taxon>
        <taxon>Metazoa</taxon>
        <taxon>Spiralia</taxon>
        <taxon>Gnathifera</taxon>
        <taxon>Rotifera</taxon>
        <taxon>Eurotatoria</taxon>
        <taxon>Bdelloidea</taxon>
        <taxon>Philodinida</taxon>
        <taxon>Philodinidae</taxon>
        <taxon>Didymodactylos</taxon>
    </lineage>
</organism>
<protein>
    <submittedName>
        <fullName evidence="2">Uncharacterized protein</fullName>
    </submittedName>
</protein>
<keyword evidence="6" id="KW-1185">Reference proteome</keyword>
<dbReference type="Proteomes" id="UP000681722">
    <property type="component" value="Unassembled WGS sequence"/>
</dbReference>
<evidence type="ECO:0000256" key="1">
    <source>
        <dbReference type="SAM" id="SignalP"/>
    </source>
</evidence>
<dbReference type="Proteomes" id="UP000682733">
    <property type="component" value="Unassembled WGS sequence"/>
</dbReference>
<evidence type="ECO:0000313" key="2">
    <source>
        <dbReference type="EMBL" id="CAF0784143.1"/>
    </source>
</evidence>